<gene>
    <name evidence="1" type="ORF">GCM10020366_35720</name>
</gene>
<evidence type="ECO:0000313" key="1">
    <source>
        <dbReference type="EMBL" id="GAA3359490.1"/>
    </source>
</evidence>
<sequence>MVLLGAGLVESCCRTTRAANRCRAGREPCSARWACSTGDDRAATAVALTAVHGWRVAKDRFLRLYDQHQAVLDLRPGEGDVDPDA</sequence>
<dbReference type="EMBL" id="BAAAYK010000038">
    <property type="protein sequence ID" value="GAA3359490.1"/>
    <property type="molecule type" value="Genomic_DNA"/>
</dbReference>
<organism evidence="1 2">
    <name type="scientific">Saccharopolyspora gregorii</name>
    <dbReference type="NCBI Taxonomy" id="33914"/>
    <lineage>
        <taxon>Bacteria</taxon>
        <taxon>Bacillati</taxon>
        <taxon>Actinomycetota</taxon>
        <taxon>Actinomycetes</taxon>
        <taxon>Pseudonocardiales</taxon>
        <taxon>Pseudonocardiaceae</taxon>
        <taxon>Saccharopolyspora</taxon>
    </lineage>
</organism>
<comment type="caution">
    <text evidence="1">The sequence shown here is derived from an EMBL/GenBank/DDBJ whole genome shotgun (WGS) entry which is preliminary data.</text>
</comment>
<reference evidence="2" key="1">
    <citation type="journal article" date="2019" name="Int. J. Syst. Evol. Microbiol.">
        <title>The Global Catalogue of Microorganisms (GCM) 10K type strain sequencing project: providing services to taxonomists for standard genome sequencing and annotation.</title>
        <authorList>
            <consortium name="The Broad Institute Genomics Platform"/>
            <consortium name="The Broad Institute Genome Sequencing Center for Infectious Disease"/>
            <person name="Wu L."/>
            <person name="Ma J."/>
        </authorList>
    </citation>
    <scope>NUCLEOTIDE SEQUENCE [LARGE SCALE GENOMIC DNA]</scope>
    <source>
        <strain evidence="2">JCM 9687</strain>
    </source>
</reference>
<keyword evidence="2" id="KW-1185">Reference proteome</keyword>
<name>A0ABP6RTX0_9PSEU</name>
<dbReference type="Proteomes" id="UP001500483">
    <property type="component" value="Unassembled WGS sequence"/>
</dbReference>
<proteinExistence type="predicted"/>
<accession>A0ABP6RTX0</accession>
<protein>
    <submittedName>
        <fullName evidence="1">Uncharacterized protein</fullName>
    </submittedName>
</protein>
<evidence type="ECO:0000313" key="2">
    <source>
        <dbReference type="Proteomes" id="UP001500483"/>
    </source>
</evidence>